<sequence>MMRRDFGLTKLYNLVNDQAVGAGADSDVDRIRELHVELDRAVLDAYGWSDISADHGFYTFRNMQRWTVSMTARVELLDRLLEENHRRALTEQSAASSKGGAATVVDEDGLLFR</sequence>
<dbReference type="Proteomes" id="UP000573729">
    <property type="component" value="Unassembled WGS sequence"/>
</dbReference>
<dbReference type="AlphaFoldDB" id="A0A7W7FI48"/>
<proteinExistence type="predicted"/>
<name>A0A7W7FI48_9MICO</name>
<comment type="caution">
    <text evidence="1">The sequence shown here is derived from an EMBL/GenBank/DDBJ whole genome shotgun (WGS) entry which is preliminary data.</text>
</comment>
<keyword evidence="2" id="KW-1185">Reference proteome</keyword>
<evidence type="ECO:0000313" key="1">
    <source>
        <dbReference type="EMBL" id="MBB4665738.1"/>
    </source>
</evidence>
<dbReference type="RefSeq" id="WP_184214656.1">
    <property type="nucleotide sequence ID" value="NZ_JACHMD010000001.1"/>
</dbReference>
<protein>
    <submittedName>
        <fullName evidence="1">Uncharacterized protein</fullName>
    </submittedName>
</protein>
<dbReference type="EMBL" id="JACHMD010000001">
    <property type="protein sequence ID" value="MBB4665738.1"/>
    <property type="molecule type" value="Genomic_DNA"/>
</dbReference>
<evidence type="ECO:0000313" key="2">
    <source>
        <dbReference type="Proteomes" id="UP000573729"/>
    </source>
</evidence>
<accession>A0A7W7FI48</accession>
<gene>
    <name evidence="1" type="ORF">BKA24_000447</name>
</gene>
<organism evidence="1 2">
    <name type="scientific">Microbacterium marinum</name>
    <dbReference type="NCBI Taxonomy" id="421115"/>
    <lineage>
        <taxon>Bacteria</taxon>
        <taxon>Bacillati</taxon>
        <taxon>Actinomycetota</taxon>
        <taxon>Actinomycetes</taxon>
        <taxon>Micrococcales</taxon>
        <taxon>Microbacteriaceae</taxon>
        <taxon>Microbacterium</taxon>
    </lineage>
</organism>
<reference evidence="1 2" key="1">
    <citation type="submission" date="2020-08" db="EMBL/GenBank/DDBJ databases">
        <title>Sequencing the genomes of 1000 actinobacteria strains.</title>
        <authorList>
            <person name="Klenk H.-P."/>
        </authorList>
    </citation>
    <scope>NUCLEOTIDE SEQUENCE [LARGE SCALE GENOMIC DNA]</scope>
    <source>
        <strain evidence="1 2">DSM 24947</strain>
    </source>
</reference>